<dbReference type="EMBL" id="HBHC01000464">
    <property type="protein sequence ID" value="CAD9650135.1"/>
    <property type="molecule type" value="Transcribed_RNA"/>
</dbReference>
<evidence type="ECO:0000256" key="2">
    <source>
        <dbReference type="SAM" id="Phobius"/>
    </source>
</evidence>
<feature type="region of interest" description="Disordered" evidence="1">
    <location>
        <begin position="103"/>
        <end position="126"/>
    </location>
</feature>
<keyword evidence="2" id="KW-0472">Membrane</keyword>
<dbReference type="AlphaFoldDB" id="A0A7S2QS46"/>
<protein>
    <recommendedName>
        <fullName evidence="3">Glycosyltransferase 2-like domain-containing protein</fullName>
    </recommendedName>
</protein>
<feature type="region of interest" description="Disordered" evidence="1">
    <location>
        <begin position="45"/>
        <end position="80"/>
    </location>
</feature>
<accession>A0A7S2QS46</accession>
<gene>
    <name evidence="4" type="ORF">NSPH01132_LOCUS232</name>
</gene>
<sequence>MLRSYISAMLLSIVTCLVLYLMLYDSLRIPKSALDFVIAERKGKEEGERQNLPYTNNASNLDHGQATPDMEPHPTITGVDYYSCETPDQTGFWLPRNTSYYPPRPNSTSGPNSNPNPDPEKISDFSLPPFVTITTATRGEWQFERNVWWNVRYSTYPPDRMELLIVDSSSQPSEFFRALINSGKHAHPKIKYLHYPTPKISMRDMWVGNARNVMTKEAKGDILVSMDSDDVYPPTYVAHMVKALMNNTSDRREERTEEFNSSLELVAQNEIRYLVLHPSGSWTISDLQSSASMGGHHIAYCAKIPCHWMPFGSSEEVTFFRCSQARKTYKRIETDEKNAMIKVRNPVSVTNQLFYQSREIYTPLSVPDWYQYLLALEAMYAKVHEELRPACVRAENFEFLSVPSNSSSPPMSIPKPNTGPDHVYPGNATASTSHTAFIDDDILALSEERGVGESEGRWQRLATYFHEPCRGFSRLPGFQIKREMKWKTAGTFQYLALNSTNPHDLGETLNEALARQGERQCCKECLKSGNCTVFEYEVATGACIQGIKEKEEPCARGDKMCGISLVYMKPESLLTHATGVRNEDCERCARKTKMAVMEKFLKH</sequence>
<keyword evidence="2" id="KW-0812">Transmembrane</keyword>
<reference evidence="4" key="1">
    <citation type="submission" date="2021-01" db="EMBL/GenBank/DDBJ databases">
        <authorList>
            <person name="Corre E."/>
            <person name="Pelletier E."/>
            <person name="Niang G."/>
            <person name="Scheremetjew M."/>
            <person name="Finn R."/>
            <person name="Kale V."/>
            <person name="Holt S."/>
            <person name="Cochrane G."/>
            <person name="Meng A."/>
            <person name="Brown T."/>
            <person name="Cohen L."/>
        </authorList>
    </citation>
    <scope>NUCLEOTIDE SEQUENCE</scope>
    <source>
        <strain evidence="4">BC52</strain>
    </source>
</reference>
<feature type="transmembrane region" description="Helical" evidence="2">
    <location>
        <begin position="6"/>
        <end position="24"/>
    </location>
</feature>
<evidence type="ECO:0000259" key="3">
    <source>
        <dbReference type="Pfam" id="PF00535"/>
    </source>
</evidence>
<evidence type="ECO:0000313" key="4">
    <source>
        <dbReference type="EMBL" id="CAD9650135.1"/>
    </source>
</evidence>
<keyword evidence="2" id="KW-1133">Transmembrane helix</keyword>
<name>A0A7S2QS46_9EUKA</name>
<feature type="compositionally biased region" description="Low complexity" evidence="1">
    <location>
        <begin position="106"/>
        <end position="115"/>
    </location>
</feature>
<dbReference type="SUPFAM" id="SSF53448">
    <property type="entry name" value="Nucleotide-diphospho-sugar transferases"/>
    <property type="match status" value="1"/>
</dbReference>
<proteinExistence type="predicted"/>
<dbReference type="InterPro" id="IPR029044">
    <property type="entry name" value="Nucleotide-diphossugar_trans"/>
</dbReference>
<feature type="domain" description="Glycosyltransferase 2-like" evidence="3">
    <location>
        <begin position="136"/>
        <end position="247"/>
    </location>
</feature>
<dbReference type="Gene3D" id="3.90.550.10">
    <property type="entry name" value="Spore Coat Polysaccharide Biosynthesis Protein SpsA, Chain A"/>
    <property type="match status" value="1"/>
</dbReference>
<dbReference type="Pfam" id="PF00535">
    <property type="entry name" value="Glycos_transf_2"/>
    <property type="match status" value="1"/>
</dbReference>
<organism evidence="4">
    <name type="scientific">Norrisiella sphaerica</name>
    <dbReference type="NCBI Taxonomy" id="552664"/>
    <lineage>
        <taxon>Eukaryota</taxon>
        <taxon>Sar</taxon>
        <taxon>Rhizaria</taxon>
        <taxon>Cercozoa</taxon>
        <taxon>Chlorarachniophyceae</taxon>
        <taxon>Norrisiella</taxon>
    </lineage>
</organism>
<dbReference type="InterPro" id="IPR001173">
    <property type="entry name" value="Glyco_trans_2-like"/>
</dbReference>
<feature type="compositionally biased region" description="Polar residues" evidence="1">
    <location>
        <begin position="52"/>
        <end position="62"/>
    </location>
</feature>
<evidence type="ECO:0000256" key="1">
    <source>
        <dbReference type="SAM" id="MobiDB-lite"/>
    </source>
</evidence>